<feature type="transmembrane region" description="Helical" evidence="1">
    <location>
        <begin position="83"/>
        <end position="101"/>
    </location>
</feature>
<reference evidence="2 3" key="1">
    <citation type="submission" date="2018-05" db="EMBL/GenBank/DDBJ databases">
        <title>Streptomyces venezuelae.</title>
        <authorList>
            <person name="Kim W."/>
            <person name="Lee N."/>
            <person name="Cho B.-K."/>
        </authorList>
    </citation>
    <scope>NUCLEOTIDE SEQUENCE [LARGE SCALE GENOMIC DNA]</scope>
    <source>
        <strain evidence="2 3">ATCC 14585</strain>
    </source>
</reference>
<feature type="transmembrane region" description="Helical" evidence="1">
    <location>
        <begin position="113"/>
        <end position="134"/>
    </location>
</feature>
<dbReference type="Proteomes" id="UP000324015">
    <property type="component" value="Chromosome"/>
</dbReference>
<gene>
    <name evidence="2" type="ORF">DEJ49_21360</name>
</gene>
<dbReference type="EMBL" id="CP029191">
    <property type="protein sequence ID" value="QES43193.1"/>
    <property type="molecule type" value="Genomic_DNA"/>
</dbReference>
<sequence>MVLVSTDEDKDRDPGPWEYRAREGIIRKMVPGDVIAAVPAATEAARTEGSRLQFDFFDDEAVLKMLRLRHIDETQLHNAGKRLAWPTALILFGTFAYWGAYAQYWESDRNKSLFYAGAGAVIACLVVFFVGTLIRQWGNRPRQKVRARAAAYRKIMHIAAENGGDVPAFYPHYGPYPFAANFHAEAEELELPDRNRF</sequence>
<proteinExistence type="predicted"/>
<evidence type="ECO:0000313" key="3">
    <source>
        <dbReference type="Proteomes" id="UP000324015"/>
    </source>
</evidence>
<dbReference type="AlphaFoldDB" id="A0A5P2CL55"/>
<organism evidence="2 3">
    <name type="scientific">Streptomyces venezuelae</name>
    <dbReference type="NCBI Taxonomy" id="54571"/>
    <lineage>
        <taxon>Bacteria</taxon>
        <taxon>Bacillati</taxon>
        <taxon>Actinomycetota</taxon>
        <taxon>Actinomycetes</taxon>
        <taxon>Kitasatosporales</taxon>
        <taxon>Streptomycetaceae</taxon>
        <taxon>Streptomyces</taxon>
    </lineage>
</organism>
<keyword evidence="1" id="KW-0472">Membrane</keyword>
<keyword evidence="1" id="KW-1133">Transmembrane helix</keyword>
<evidence type="ECO:0000256" key="1">
    <source>
        <dbReference type="SAM" id="Phobius"/>
    </source>
</evidence>
<keyword evidence="1" id="KW-0812">Transmembrane</keyword>
<protein>
    <submittedName>
        <fullName evidence="2">Uncharacterized protein</fullName>
    </submittedName>
</protein>
<evidence type="ECO:0000313" key="2">
    <source>
        <dbReference type="EMBL" id="QES43193.1"/>
    </source>
</evidence>
<accession>A0A5P2CL55</accession>
<name>A0A5P2CL55_STRVZ</name>